<dbReference type="GeneID" id="80890288"/>
<feature type="region of interest" description="Disordered" evidence="1">
    <location>
        <begin position="37"/>
        <end position="140"/>
    </location>
</feature>
<dbReference type="AlphaFoldDB" id="A0A9W8UGR4"/>
<dbReference type="RefSeq" id="XP_056047909.1">
    <property type="nucleotide sequence ID" value="XM_056202414.1"/>
</dbReference>
<proteinExistence type="predicted"/>
<feature type="compositionally biased region" description="Basic and acidic residues" evidence="1">
    <location>
        <begin position="37"/>
        <end position="55"/>
    </location>
</feature>
<dbReference type="Proteomes" id="UP001144673">
    <property type="component" value="Chromosome 2"/>
</dbReference>
<feature type="compositionally biased region" description="Basic and acidic residues" evidence="1">
    <location>
        <begin position="115"/>
        <end position="126"/>
    </location>
</feature>
<dbReference type="PANTHER" id="PTHR42090">
    <property type="match status" value="1"/>
</dbReference>
<protein>
    <submittedName>
        <fullName evidence="2">Uncharacterized protein</fullName>
    </submittedName>
</protein>
<feature type="compositionally biased region" description="Basic and acidic residues" evidence="1">
    <location>
        <begin position="69"/>
        <end position="79"/>
    </location>
</feature>
<evidence type="ECO:0000313" key="3">
    <source>
        <dbReference type="Proteomes" id="UP001144673"/>
    </source>
</evidence>
<evidence type="ECO:0000256" key="1">
    <source>
        <dbReference type="SAM" id="MobiDB-lite"/>
    </source>
</evidence>
<name>A0A9W8UGR4_AKAMU</name>
<dbReference type="EMBL" id="JAJHUN010000011">
    <property type="protein sequence ID" value="KAJ4144239.1"/>
    <property type="molecule type" value="Genomic_DNA"/>
</dbReference>
<dbReference type="KEGG" id="amus:LMH87_003129"/>
<organism evidence="2 3">
    <name type="scientific">Akanthomyces muscarius</name>
    <name type="common">Entomopathogenic fungus</name>
    <name type="synonym">Lecanicillium muscarium</name>
    <dbReference type="NCBI Taxonomy" id="2231603"/>
    <lineage>
        <taxon>Eukaryota</taxon>
        <taxon>Fungi</taxon>
        <taxon>Dikarya</taxon>
        <taxon>Ascomycota</taxon>
        <taxon>Pezizomycotina</taxon>
        <taxon>Sordariomycetes</taxon>
        <taxon>Hypocreomycetidae</taxon>
        <taxon>Hypocreales</taxon>
        <taxon>Cordycipitaceae</taxon>
        <taxon>Akanthomyces</taxon>
    </lineage>
</organism>
<comment type="caution">
    <text evidence="2">The sequence shown here is derived from an EMBL/GenBank/DDBJ whole genome shotgun (WGS) entry which is preliminary data.</text>
</comment>
<evidence type="ECO:0000313" key="2">
    <source>
        <dbReference type="EMBL" id="KAJ4144239.1"/>
    </source>
</evidence>
<keyword evidence="3" id="KW-1185">Reference proteome</keyword>
<dbReference type="PANTHER" id="PTHR42090:SF1">
    <property type="match status" value="1"/>
</dbReference>
<feature type="compositionally biased region" description="Polar residues" evidence="1">
    <location>
        <begin position="80"/>
        <end position="96"/>
    </location>
</feature>
<accession>A0A9W8UGR4</accession>
<sequence length="140" mass="14679">MSVALRRVTVRARPIICGRLFHGSAVSAYAYKDTQDRDSLEPHSAEHTMSGRDDDVSALDTAFASTKKNAPEAELHDSTDGSGNSPLELSGANTDLSKPPKEGSKSPGQNNEAKGASKDQREKADISKSSSGGKGPGGYC</sequence>
<reference evidence="2" key="1">
    <citation type="journal article" date="2023" name="Access Microbiol">
        <title>De-novo genome assembly for Akanthomyces muscarius, a biocontrol agent of insect agricultural pests.</title>
        <authorList>
            <person name="Erdos Z."/>
            <person name="Studholme D.J."/>
            <person name="Raymond B."/>
            <person name="Sharma M."/>
        </authorList>
    </citation>
    <scope>NUCLEOTIDE SEQUENCE</scope>
    <source>
        <strain evidence="2">Ve6</strain>
    </source>
</reference>
<gene>
    <name evidence="2" type="ORF">LMH87_003129</name>
</gene>